<evidence type="ECO:0000313" key="2">
    <source>
        <dbReference type="Proteomes" id="UP001610334"/>
    </source>
</evidence>
<dbReference type="EMBL" id="JBFXLT010000033">
    <property type="protein sequence ID" value="KAL2814444.1"/>
    <property type="molecule type" value="Genomic_DNA"/>
</dbReference>
<dbReference type="Proteomes" id="UP001610334">
    <property type="component" value="Unassembled WGS sequence"/>
</dbReference>
<protein>
    <submittedName>
        <fullName evidence="1">Uncharacterized protein</fullName>
    </submittedName>
</protein>
<accession>A0ABR4HG32</accession>
<sequence>MACGLHDADCIVMYQEEFKRNGGVAGPDLGNRRGVYIFLRDTFEFEANAFLQKAAPPSRPISRPSVRREVRTSVTGNLTVALSWRTRPGHESCPK</sequence>
<comment type="caution">
    <text evidence="1">The sequence shown here is derived from an EMBL/GenBank/DDBJ whole genome shotgun (WGS) entry which is preliminary data.</text>
</comment>
<name>A0ABR4HG32_9EURO</name>
<keyword evidence="2" id="KW-1185">Reference proteome</keyword>
<gene>
    <name evidence="1" type="ORF">BJX63DRAFT_392254</name>
</gene>
<reference evidence="1 2" key="1">
    <citation type="submission" date="2024-07" db="EMBL/GenBank/DDBJ databases">
        <title>Section-level genome sequencing and comparative genomics of Aspergillus sections Usti and Cavernicolus.</title>
        <authorList>
            <consortium name="Lawrence Berkeley National Laboratory"/>
            <person name="Nybo J.L."/>
            <person name="Vesth T.C."/>
            <person name="Theobald S."/>
            <person name="Frisvad J.C."/>
            <person name="Larsen T.O."/>
            <person name="Kjaerboelling I."/>
            <person name="Rothschild-Mancinelli K."/>
            <person name="Lyhne E.K."/>
            <person name="Kogle M.E."/>
            <person name="Barry K."/>
            <person name="Clum A."/>
            <person name="Na H."/>
            <person name="Ledsgaard L."/>
            <person name="Lin J."/>
            <person name="Lipzen A."/>
            <person name="Kuo A."/>
            <person name="Riley R."/>
            <person name="Mondo S."/>
            <person name="Labutti K."/>
            <person name="Haridas S."/>
            <person name="Pangalinan J."/>
            <person name="Salamov A.A."/>
            <person name="Simmons B.A."/>
            <person name="Magnuson J.K."/>
            <person name="Chen J."/>
            <person name="Drula E."/>
            <person name="Henrissat B."/>
            <person name="Wiebenga A."/>
            <person name="Lubbers R.J."/>
            <person name="Gomes A.C."/>
            <person name="Makela M.R."/>
            <person name="Stajich J."/>
            <person name="Grigoriev I.V."/>
            <person name="Mortensen U.H."/>
            <person name="De Vries R.P."/>
            <person name="Baker S.E."/>
            <person name="Andersen M.R."/>
        </authorList>
    </citation>
    <scope>NUCLEOTIDE SEQUENCE [LARGE SCALE GENOMIC DNA]</scope>
    <source>
        <strain evidence="1 2">CBS 588.65</strain>
    </source>
</reference>
<evidence type="ECO:0000313" key="1">
    <source>
        <dbReference type="EMBL" id="KAL2814444.1"/>
    </source>
</evidence>
<proteinExistence type="predicted"/>
<organism evidence="1 2">
    <name type="scientific">Aspergillus granulosus</name>
    <dbReference type="NCBI Taxonomy" id="176169"/>
    <lineage>
        <taxon>Eukaryota</taxon>
        <taxon>Fungi</taxon>
        <taxon>Dikarya</taxon>
        <taxon>Ascomycota</taxon>
        <taxon>Pezizomycotina</taxon>
        <taxon>Eurotiomycetes</taxon>
        <taxon>Eurotiomycetidae</taxon>
        <taxon>Eurotiales</taxon>
        <taxon>Aspergillaceae</taxon>
        <taxon>Aspergillus</taxon>
        <taxon>Aspergillus subgen. Nidulantes</taxon>
    </lineage>
</organism>